<dbReference type="Gene3D" id="2.40.30.10">
    <property type="entry name" value="Translation factors"/>
    <property type="match status" value="2"/>
</dbReference>
<protein>
    <recommendedName>
        <fullName evidence="10">Translation initiation factor IF-2, mitochondrial</fullName>
    </recommendedName>
</protein>
<dbReference type="GO" id="GO:0005739">
    <property type="term" value="C:mitochondrion"/>
    <property type="evidence" value="ECO:0007669"/>
    <property type="project" value="UniProtKB-SubCell"/>
</dbReference>
<dbReference type="EMBL" id="NEDP02004304">
    <property type="protein sequence ID" value="OWF46031.1"/>
    <property type="molecule type" value="Genomic_DNA"/>
</dbReference>
<sequence length="731" mass="80870">MMLRQMCKRLFPRHCVHSGMCGVSVDGRFEAGVVHTSAAETIAMKQTVHCLPLQNSRGFHSSCIHNSKRSKGIQNRTAITYSSKKLYVPEDKYVKVPKGVSVKQFASLLNIDEDVIKQYYKKAVGGTDYEKFESRFQSVPSTVLMKSIGKSVGVTVNVVEAQPDGQILRTEEKKRQDKDIYPCPPPDPSVLVRRSPVVTIMGHVDHGKTSLLDSLRKTNVVEKEFGGITQHIGAFSVKLPSGEAITFLDTPGHAAFAAMRERGANVTDIVVLVVAADDGVMEQTQQSIKYANNAGVPIIVAINKIDKPTADVEGTKKMLLQYGIAVEDFGGDVQAIPVSAIQGTNLEKLREAIVTQAEIMELKADPVGKVHGHVIESSTDVGRGRLVTAVIERGTLRKGDLLIAGTAWAKVRQMFDENRKPLKEAPPATPVEITGWKELPSAGSEILQAASEAAIKEAIIWREHQLFREKENQIFDEIQEKQNKIRDVYVLKRDTNRLAGYFKRSQPKKKESEAADTSPQLAIVVKGDVDGSVEAILDCLSTYHSQQCRLDILRHDVGEVNTTDVETAQVFNGDIYAFNVKVPSDISKLAKAKGITIREHNVIYKMIDDIKDTMVSRIPQEEVEDVIGEANVIRPYSFNDGKRQLPVAGCMCVKGSLLMSSMFKVQRDGETLFRGSAVSLKHFKKEVNEIKKDMECGLRVTDDELVFQPGDSIVCYQSQTQSAKLDWDPGF</sequence>
<organism evidence="12 13">
    <name type="scientific">Mizuhopecten yessoensis</name>
    <name type="common">Japanese scallop</name>
    <name type="synonym">Patinopecten yessoensis</name>
    <dbReference type="NCBI Taxonomy" id="6573"/>
    <lineage>
        <taxon>Eukaryota</taxon>
        <taxon>Metazoa</taxon>
        <taxon>Spiralia</taxon>
        <taxon>Lophotrochozoa</taxon>
        <taxon>Mollusca</taxon>
        <taxon>Bivalvia</taxon>
        <taxon>Autobranchia</taxon>
        <taxon>Pteriomorphia</taxon>
        <taxon>Pectinida</taxon>
        <taxon>Pectinoidea</taxon>
        <taxon>Pectinidae</taxon>
        <taxon>Mizuhopecten</taxon>
    </lineage>
</organism>
<dbReference type="Gene3D" id="3.40.50.10050">
    <property type="entry name" value="Translation initiation factor IF- 2, domain 3"/>
    <property type="match status" value="1"/>
</dbReference>
<dbReference type="InterPro" id="IPR036925">
    <property type="entry name" value="TIF_IF2_dom3_sf"/>
</dbReference>
<evidence type="ECO:0000256" key="2">
    <source>
        <dbReference type="ARBA" id="ARBA00007733"/>
    </source>
</evidence>
<keyword evidence="8" id="KW-0342">GTP-binding</keyword>
<feature type="domain" description="Tr-type G" evidence="11">
    <location>
        <begin position="193"/>
        <end position="363"/>
    </location>
</feature>
<dbReference type="InterPro" id="IPR000178">
    <property type="entry name" value="TF_IF2_bacterial-like"/>
</dbReference>
<dbReference type="InterPro" id="IPR027417">
    <property type="entry name" value="P-loop_NTPase"/>
</dbReference>
<dbReference type="Gene3D" id="3.40.50.300">
    <property type="entry name" value="P-loop containing nucleotide triphosphate hydrolases"/>
    <property type="match status" value="1"/>
</dbReference>
<keyword evidence="5" id="KW-0648">Protein biosynthesis</keyword>
<dbReference type="GO" id="GO:0003743">
    <property type="term" value="F:translation initiation factor activity"/>
    <property type="evidence" value="ECO:0007669"/>
    <property type="project" value="UniProtKB-KW"/>
</dbReference>
<comment type="caution">
    <text evidence="12">The sequence shown here is derived from an EMBL/GenBank/DDBJ whole genome shotgun (WGS) entry which is preliminary data.</text>
</comment>
<keyword evidence="4" id="KW-0547">Nucleotide-binding</keyword>
<dbReference type="GO" id="GO:0003924">
    <property type="term" value="F:GTPase activity"/>
    <property type="evidence" value="ECO:0007669"/>
    <property type="project" value="InterPro"/>
</dbReference>
<gene>
    <name evidence="12" type="ORF">KP79_PYT10244</name>
</gene>
<keyword evidence="6" id="KW-0809">Transit peptide</keyword>
<dbReference type="InterPro" id="IPR005225">
    <property type="entry name" value="Small_GTP-bd"/>
</dbReference>
<evidence type="ECO:0000256" key="7">
    <source>
        <dbReference type="ARBA" id="ARBA00023128"/>
    </source>
</evidence>
<keyword evidence="7" id="KW-0496">Mitochondrion</keyword>
<dbReference type="STRING" id="6573.A0A210QBC7"/>
<comment type="subcellular location">
    <subcellularLocation>
        <location evidence="1">Mitochondrion</location>
    </subcellularLocation>
</comment>
<dbReference type="CDD" id="cd03702">
    <property type="entry name" value="IF2_mtIF2_II"/>
    <property type="match status" value="1"/>
</dbReference>
<evidence type="ECO:0000256" key="10">
    <source>
        <dbReference type="ARBA" id="ARBA00044200"/>
    </source>
</evidence>
<dbReference type="OrthoDB" id="361630at2759"/>
<dbReference type="NCBIfam" id="TIGR00487">
    <property type="entry name" value="IF-2"/>
    <property type="match status" value="1"/>
</dbReference>
<evidence type="ECO:0000256" key="5">
    <source>
        <dbReference type="ARBA" id="ARBA00022917"/>
    </source>
</evidence>
<dbReference type="InterPro" id="IPR023115">
    <property type="entry name" value="TIF_IF2_dom3"/>
</dbReference>
<dbReference type="InterPro" id="IPR044145">
    <property type="entry name" value="IF2_II"/>
</dbReference>
<evidence type="ECO:0000313" key="13">
    <source>
        <dbReference type="Proteomes" id="UP000242188"/>
    </source>
</evidence>
<evidence type="ECO:0000256" key="1">
    <source>
        <dbReference type="ARBA" id="ARBA00004173"/>
    </source>
</evidence>
<name>A0A210QBC7_MIZYE</name>
<evidence type="ECO:0000256" key="6">
    <source>
        <dbReference type="ARBA" id="ARBA00022946"/>
    </source>
</evidence>
<keyword evidence="13" id="KW-1185">Reference proteome</keyword>
<evidence type="ECO:0000313" key="12">
    <source>
        <dbReference type="EMBL" id="OWF46031.1"/>
    </source>
</evidence>
<dbReference type="PANTHER" id="PTHR43381:SF20">
    <property type="entry name" value="TRANSLATION INITIATION FACTOR IF-2, MITOCHONDRIAL"/>
    <property type="match status" value="1"/>
</dbReference>
<accession>A0A210QBC7</accession>
<dbReference type="SUPFAM" id="SSF52540">
    <property type="entry name" value="P-loop containing nucleoside triphosphate hydrolases"/>
    <property type="match status" value="1"/>
</dbReference>
<dbReference type="InterPro" id="IPR000795">
    <property type="entry name" value="T_Tr_GTP-bd_dom"/>
</dbReference>
<dbReference type="InterPro" id="IPR009000">
    <property type="entry name" value="Transl_B-barrel_sf"/>
</dbReference>
<evidence type="ECO:0000256" key="9">
    <source>
        <dbReference type="ARBA" id="ARBA00025162"/>
    </source>
</evidence>
<evidence type="ECO:0000256" key="3">
    <source>
        <dbReference type="ARBA" id="ARBA00022540"/>
    </source>
</evidence>
<dbReference type="AlphaFoldDB" id="A0A210QBC7"/>
<evidence type="ECO:0000256" key="4">
    <source>
        <dbReference type="ARBA" id="ARBA00022741"/>
    </source>
</evidence>
<dbReference type="Proteomes" id="UP000242188">
    <property type="component" value="Unassembled WGS sequence"/>
</dbReference>
<dbReference type="Pfam" id="PF22042">
    <property type="entry name" value="EF-G_D2"/>
    <property type="match status" value="1"/>
</dbReference>
<dbReference type="InterPro" id="IPR015760">
    <property type="entry name" value="TIF_IF2"/>
</dbReference>
<comment type="function">
    <text evidence="9">One of the essential components for the initiation of protein synthesis. Protects formylmethionyl-tRNA from spontaneous hydrolysis and promotes its binding to the 30S ribosomal subunits. Also involved in the hydrolysis of GTP during the formation of the 70S ribosomal complex.</text>
</comment>
<dbReference type="Pfam" id="PF00009">
    <property type="entry name" value="GTP_EFTU"/>
    <property type="match status" value="1"/>
</dbReference>
<dbReference type="InterPro" id="IPR053905">
    <property type="entry name" value="EF-G-like_DII"/>
</dbReference>
<keyword evidence="3 12" id="KW-0396">Initiation factor</keyword>
<dbReference type="SUPFAM" id="SSF50447">
    <property type="entry name" value="Translation proteins"/>
    <property type="match status" value="2"/>
</dbReference>
<dbReference type="PROSITE" id="PS51722">
    <property type="entry name" value="G_TR_2"/>
    <property type="match status" value="1"/>
</dbReference>
<dbReference type="Pfam" id="PF11987">
    <property type="entry name" value="IF-2"/>
    <property type="match status" value="1"/>
</dbReference>
<evidence type="ECO:0000259" key="11">
    <source>
        <dbReference type="PROSITE" id="PS51722"/>
    </source>
</evidence>
<dbReference type="NCBIfam" id="TIGR00231">
    <property type="entry name" value="small_GTP"/>
    <property type="match status" value="1"/>
</dbReference>
<dbReference type="FunFam" id="3.40.50.10050:FF:000001">
    <property type="entry name" value="Translation initiation factor IF-2"/>
    <property type="match status" value="1"/>
</dbReference>
<dbReference type="FunFam" id="2.40.30.10:FF:000008">
    <property type="entry name" value="Translation initiation factor IF-2"/>
    <property type="match status" value="1"/>
</dbReference>
<dbReference type="GO" id="GO:0005525">
    <property type="term" value="F:GTP binding"/>
    <property type="evidence" value="ECO:0007669"/>
    <property type="project" value="UniProtKB-KW"/>
</dbReference>
<evidence type="ECO:0000256" key="8">
    <source>
        <dbReference type="ARBA" id="ARBA00023134"/>
    </source>
</evidence>
<comment type="similarity">
    <text evidence="2">Belongs to the TRAFAC class translation factor GTPase superfamily. Classic translation factor GTPase family. IF-2 subfamily.</text>
</comment>
<dbReference type="SUPFAM" id="SSF52156">
    <property type="entry name" value="Initiation factor IF2/eIF5b, domain 3"/>
    <property type="match status" value="1"/>
</dbReference>
<dbReference type="PANTHER" id="PTHR43381">
    <property type="entry name" value="TRANSLATION INITIATION FACTOR IF-2-RELATED"/>
    <property type="match status" value="1"/>
</dbReference>
<proteinExistence type="inferred from homology"/>
<dbReference type="FunFam" id="3.40.50.300:FF:000019">
    <property type="entry name" value="Translation initiation factor IF-2"/>
    <property type="match status" value="1"/>
</dbReference>
<dbReference type="CDD" id="cd01887">
    <property type="entry name" value="IF2_eIF5B"/>
    <property type="match status" value="1"/>
</dbReference>
<reference evidence="12 13" key="1">
    <citation type="journal article" date="2017" name="Nat. Ecol. Evol.">
        <title>Scallop genome provides insights into evolution of bilaterian karyotype and development.</title>
        <authorList>
            <person name="Wang S."/>
            <person name="Zhang J."/>
            <person name="Jiao W."/>
            <person name="Li J."/>
            <person name="Xun X."/>
            <person name="Sun Y."/>
            <person name="Guo X."/>
            <person name="Huan P."/>
            <person name="Dong B."/>
            <person name="Zhang L."/>
            <person name="Hu X."/>
            <person name="Sun X."/>
            <person name="Wang J."/>
            <person name="Zhao C."/>
            <person name="Wang Y."/>
            <person name="Wang D."/>
            <person name="Huang X."/>
            <person name="Wang R."/>
            <person name="Lv J."/>
            <person name="Li Y."/>
            <person name="Zhang Z."/>
            <person name="Liu B."/>
            <person name="Lu W."/>
            <person name="Hui Y."/>
            <person name="Liang J."/>
            <person name="Zhou Z."/>
            <person name="Hou R."/>
            <person name="Li X."/>
            <person name="Liu Y."/>
            <person name="Li H."/>
            <person name="Ning X."/>
            <person name="Lin Y."/>
            <person name="Zhao L."/>
            <person name="Xing Q."/>
            <person name="Dou J."/>
            <person name="Li Y."/>
            <person name="Mao J."/>
            <person name="Guo H."/>
            <person name="Dou H."/>
            <person name="Li T."/>
            <person name="Mu C."/>
            <person name="Jiang W."/>
            <person name="Fu Q."/>
            <person name="Fu X."/>
            <person name="Miao Y."/>
            <person name="Liu J."/>
            <person name="Yu Q."/>
            <person name="Li R."/>
            <person name="Liao H."/>
            <person name="Li X."/>
            <person name="Kong Y."/>
            <person name="Jiang Z."/>
            <person name="Chourrout D."/>
            <person name="Li R."/>
            <person name="Bao Z."/>
        </authorList>
    </citation>
    <scope>NUCLEOTIDE SEQUENCE [LARGE SCALE GENOMIC DNA]</scope>
    <source>
        <strain evidence="12 13">PY_sf001</strain>
    </source>
</reference>